<dbReference type="EMBL" id="NMPR01000133">
    <property type="protein sequence ID" value="KAA8629518.1"/>
    <property type="molecule type" value="Genomic_DNA"/>
</dbReference>
<gene>
    <name evidence="2" type="ORF">SMACR_09497</name>
</gene>
<organism evidence="2 3">
    <name type="scientific">Sordaria macrospora</name>
    <dbReference type="NCBI Taxonomy" id="5147"/>
    <lineage>
        <taxon>Eukaryota</taxon>
        <taxon>Fungi</taxon>
        <taxon>Dikarya</taxon>
        <taxon>Ascomycota</taxon>
        <taxon>Pezizomycotina</taxon>
        <taxon>Sordariomycetes</taxon>
        <taxon>Sordariomycetidae</taxon>
        <taxon>Sordariales</taxon>
        <taxon>Sordariaceae</taxon>
        <taxon>Sordaria</taxon>
    </lineage>
</organism>
<feature type="region of interest" description="Disordered" evidence="1">
    <location>
        <begin position="1"/>
        <end position="61"/>
    </location>
</feature>
<evidence type="ECO:0000256" key="1">
    <source>
        <dbReference type="SAM" id="MobiDB-lite"/>
    </source>
</evidence>
<reference evidence="2 3" key="1">
    <citation type="submission" date="2017-07" db="EMBL/GenBank/DDBJ databases">
        <title>Genome sequence of the Sordaria macrospora wild type strain R19027.</title>
        <authorList>
            <person name="Nowrousian M."/>
            <person name="Teichert I."/>
            <person name="Kueck U."/>
        </authorList>
    </citation>
    <scope>NUCLEOTIDE SEQUENCE [LARGE SCALE GENOMIC DNA]</scope>
    <source>
        <strain evidence="2 3">R19027</strain>
        <tissue evidence="2">Mycelium</tissue>
    </source>
</reference>
<name>A0A8S8ZJV8_SORMA</name>
<dbReference type="AlphaFoldDB" id="A0A8S8ZJV8"/>
<accession>A0A8S8ZJV8</accession>
<sequence>MLSSPSSISTSSSSSSSSSAAASLSTSQPTTPTPTPSSHQAHTSTPHYLPNQQRAQHHIPTKMKFTTALTLLFATVALAAPAAEPNPESALEARGSCGISCACQGGRCNCANCNQMGCNWFFNGKTC</sequence>
<evidence type="ECO:0000313" key="2">
    <source>
        <dbReference type="EMBL" id="KAA8629518.1"/>
    </source>
</evidence>
<proteinExistence type="predicted"/>
<protein>
    <submittedName>
        <fullName evidence="2">Uncharacterized protein</fullName>
    </submittedName>
</protein>
<comment type="caution">
    <text evidence="2">The sequence shown here is derived from an EMBL/GenBank/DDBJ whole genome shotgun (WGS) entry which is preliminary data.</text>
</comment>
<evidence type="ECO:0000313" key="3">
    <source>
        <dbReference type="Proteomes" id="UP000433876"/>
    </source>
</evidence>
<feature type="compositionally biased region" description="Low complexity" evidence="1">
    <location>
        <begin position="1"/>
        <end position="46"/>
    </location>
</feature>
<dbReference type="Proteomes" id="UP000433876">
    <property type="component" value="Unassembled WGS sequence"/>
</dbReference>